<keyword evidence="9 12" id="KW-0501">Molybdenum cofactor biosynthesis</keyword>
<feature type="binding site" evidence="12">
    <location>
        <position position="253"/>
    </location>
    <ligand>
        <name>[4Fe-4S] cluster</name>
        <dbReference type="ChEBI" id="CHEBI:49883"/>
        <label>2</label>
        <note>4Fe-4S-substrate</note>
    </ligand>
</feature>
<dbReference type="GO" id="GO:1904047">
    <property type="term" value="F:S-adenosyl-L-methionine binding"/>
    <property type="evidence" value="ECO:0007669"/>
    <property type="project" value="UniProtKB-UniRule"/>
</dbReference>
<evidence type="ECO:0000313" key="15">
    <source>
        <dbReference type="Proteomes" id="UP000031866"/>
    </source>
</evidence>
<feature type="binding site" evidence="12">
    <location>
        <position position="20"/>
    </location>
    <ligand>
        <name>[4Fe-4S] cluster</name>
        <dbReference type="ChEBI" id="CHEBI:49883"/>
        <label>1</label>
        <note>4Fe-4S-S-AdoMet</note>
    </ligand>
</feature>
<keyword evidence="6 12" id="KW-0408">Iron</keyword>
<dbReference type="Pfam" id="PF04055">
    <property type="entry name" value="Radical_SAM"/>
    <property type="match status" value="1"/>
</dbReference>
<evidence type="ECO:0000256" key="10">
    <source>
        <dbReference type="ARBA" id="ARBA00023239"/>
    </source>
</evidence>
<dbReference type="CDD" id="cd21117">
    <property type="entry name" value="Twitch_MoaA"/>
    <property type="match status" value="1"/>
</dbReference>
<comment type="pathway">
    <text evidence="12">Cofactor biosynthesis; molybdopterin biosynthesis.</text>
</comment>
<dbReference type="OrthoDB" id="9763993at2"/>
<evidence type="ECO:0000256" key="6">
    <source>
        <dbReference type="ARBA" id="ARBA00023004"/>
    </source>
</evidence>
<sequence length="318" mass="35896">MFDSYGRKINYLRISVTDLCNLRCKYCMPEKGIDKMWHKEILTLEEIEAITESFVELGVDKVRITGGEPLVRKNILKLIDGIGKIGGVRDLAMTTNGILLKDYAKDLKNAGLNRLNISLDTLNEEKYSQITKVGKIKDVLQGIEAAKKSGLTPIKLNVVLIKDFNENEIEDFINLTKYEDIEIRFIELMPIGTLKHWSSNKYISNDTVLEKMPELIEIESADISSPARYYKLPNAKGKVGLINPISCKFCGNCNRIRLTADGKLKSCLHSNSEVDLKKLIREGKDIKTVITDTIKSKPKEHELENGNYINREMTAIGG</sequence>
<evidence type="ECO:0000256" key="8">
    <source>
        <dbReference type="ARBA" id="ARBA00023134"/>
    </source>
</evidence>
<proteinExistence type="inferred from homology"/>
<dbReference type="PANTHER" id="PTHR22960">
    <property type="entry name" value="MOLYBDOPTERIN COFACTOR SYNTHESIS PROTEIN A"/>
    <property type="match status" value="1"/>
</dbReference>
<dbReference type="SUPFAM" id="SSF102114">
    <property type="entry name" value="Radical SAM enzymes"/>
    <property type="match status" value="1"/>
</dbReference>
<feature type="binding site" evidence="12">
    <location>
        <position position="67"/>
    </location>
    <ligand>
        <name>S-adenosyl-L-methionine</name>
        <dbReference type="ChEBI" id="CHEBI:59789"/>
    </ligand>
</feature>
<dbReference type="NCBIfam" id="TIGR02666">
    <property type="entry name" value="moaA"/>
    <property type="match status" value="1"/>
</dbReference>
<dbReference type="RefSeq" id="WP_041898771.1">
    <property type="nucleotide sequence ID" value="NZ_CP010086.2"/>
</dbReference>
<comment type="function">
    <text evidence="12">Catalyzes the cyclization of GTP to (8S)-3',8-cyclo-7,8-dihydroguanosine 5'-triphosphate.</text>
</comment>
<feature type="binding site" evidence="12">
    <location>
        <position position="118"/>
    </location>
    <ligand>
        <name>S-adenosyl-L-methionine</name>
        <dbReference type="ChEBI" id="CHEBI:59789"/>
    </ligand>
</feature>
<dbReference type="SFLD" id="SFLDG01386">
    <property type="entry name" value="main_SPASM_domain-containing"/>
    <property type="match status" value="1"/>
</dbReference>
<feature type="binding site" evidence="12">
    <location>
        <position position="267"/>
    </location>
    <ligand>
        <name>[4Fe-4S] cluster</name>
        <dbReference type="ChEBI" id="CHEBI:49883"/>
        <label>2</label>
        <note>4Fe-4S-substrate</note>
    </ligand>
</feature>
<dbReference type="AlphaFoldDB" id="A0A0B5QRD2"/>
<evidence type="ECO:0000313" key="14">
    <source>
        <dbReference type="EMBL" id="AJH00817.1"/>
    </source>
</evidence>
<dbReference type="STRING" id="1520.LF65_04277"/>
<dbReference type="EC" id="4.1.99.22" evidence="1 12"/>
<feature type="binding site" evidence="12">
    <location>
        <position position="13"/>
    </location>
    <ligand>
        <name>GTP</name>
        <dbReference type="ChEBI" id="CHEBI:37565"/>
    </ligand>
</feature>
<dbReference type="SFLD" id="SFLDG01067">
    <property type="entry name" value="SPASM/twitch_domain_containing"/>
    <property type="match status" value="1"/>
</dbReference>
<reference evidence="15" key="1">
    <citation type="submission" date="2014-12" db="EMBL/GenBank/DDBJ databases">
        <title>Genome sequence of Clostridium beijerinckii strain 59B.</title>
        <authorList>
            <person name="Little G.T."/>
            <person name="Minton N.P."/>
        </authorList>
    </citation>
    <scope>NUCLEOTIDE SEQUENCE [LARGE SCALE GENOMIC DNA]</scope>
    <source>
        <strain evidence="15">59B</strain>
    </source>
</reference>
<name>A0A0B5QRD2_CLOBE</name>
<dbReference type="CDD" id="cd01335">
    <property type="entry name" value="Radical_SAM"/>
    <property type="match status" value="1"/>
</dbReference>
<comment type="subunit">
    <text evidence="12">Monomer and homodimer.</text>
</comment>
<accession>A0A0B5QRD2</accession>
<dbReference type="GO" id="GO:0005525">
    <property type="term" value="F:GTP binding"/>
    <property type="evidence" value="ECO:0007669"/>
    <property type="project" value="UniProtKB-UniRule"/>
</dbReference>
<evidence type="ECO:0000256" key="2">
    <source>
        <dbReference type="ARBA" id="ARBA00022485"/>
    </source>
</evidence>
<dbReference type="PANTHER" id="PTHR22960:SF0">
    <property type="entry name" value="MOLYBDENUM COFACTOR BIOSYNTHESIS PROTEIN 1"/>
    <property type="match status" value="1"/>
</dbReference>
<feature type="binding site" evidence="12">
    <location>
        <position position="189"/>
    </location>
    <ligand>
        <name>S-adenosyl-L-methionine</name>
        <dbReference type="ChEBI" id="CHEBI:59789"/>
    </ligand>
</feature>
<feature type="binding site" evidence="12">
    <location>
        <position position="250"/>
    </location>
    <ligand>
        <name>[4Fe-4S] cluster</name>
        <dbReference type="ChEBI" id="CHEBI:49883"/>
        <label>2</label>
        <note>4Fe-4S-substrate</note>
    </ligand>
</feature>
<evidence type="ECO:0000259" key="13">
    <source>
        <dbReference type="PROSITE" id="PS51918"/>
    </source>
</evidence>
<dbReference type="Pfam" id="PF06463">
    <property type="entry name" value="Mob_synth_C"/>
    <property type="match status" value="1"/>
</dbReference>
<evidence type="ECO:0000256" key="5">
    <source>
        <dbReference type="ARBA" id="ARBA00022741"/>
    </source>
</evidence>
<dbReference type="GO" id="GO:0051539">
    <property type="term" value="F:4 iron, 4 sulfur cluster binding"/>
    <property type="evidence" value="ECO:0007669"/>
    <property type="project" value="UniProtKB-UniRule"/>
</dbReference>
<dbReference type="InterPro" id="IPR000385">
    <property type="entry name" value="MoaA_NifB_PqqE_Fe-S-bd_CS"/>
</dbReference>
<comment type="similarity">
    <text evidence="12">Belongs to the radical SAM superfamily. MoaA family.</text>
</comment>
<feature type="binding site" evidence="12">
    <location>
        <position position="155"/>
    </location>
    <ligand>
        <name>GTP</name>
        <dbReference type="ChEBI" id="CHEBI:37565"/>
    </ligand>
</feature>
<dbReference type="PROSITE" id="PS01305">
    <property type="entry name" value="MOAA_NIFB_PQQE"/>
    <property type="match status" value="1"/>
</dbReference>
<feature type="binding site" evidence="12">
    <location>
        <position position="26"/>
    </location>
    <ligand>
        <name>S-adenosyl-L-methionine</name>
        <dbReference type="ChEBI" id="CHEBI:59789"/>
    </ligand>
</feature>
<dbReference type="HAMAP" id="MF_01225_B">
    <property type="entry name" value="MoaA_B"/>
    <property type="match status" value="1"/>
</dbReference>
<dbReference type="InterPro" id="IPR007197">
    <property type="entry name" value="rSAM"/>
</dbReference>
<dbReference type="GO" id="GO:0061798">
    <property type="term" value="F:GTP 3',8'-cyclase activity"/>
    <property type="evidence" value="ECO:0007669"/>
    <property type="project" value="UniProtKB-UniRule"/>
</dbReference>
<dbReference type="SFLD" id="SFLDG01383">
    <property type="entry name" value="cyclic_pyranopterin_phosphate"/>
    <property type="match status" value="1"/>
</dbReference>
<comment type="cofactor">
    <cofactor evidence="12">
        <name>[4Fe-4S] cluster</name>
        <dbReference type="ChEBI" id="CHEBI:49883"/>
    </cofactor>
    <text evidence="12">Binds 2 [4Fe-4S] clusters. Binds 1 [4Fe-4S] cluster coordinated with 3 cysteines and an exchangeable S-adenosyl-L-methionine and 1 [4Fe-4S] cluster coordinated with 3 cysteines and the GTP-derived substrate.</text>
</comment>
<evidence type="ECO:0000256" key="11">
    <source>
        <dbReference type="ARBA" id="ARBA00048697"/>
    </source>
</evidence>
<feature type="binding site" evidence="12">
    <location>
        <begin position="255"/>
        <end position="257"/>
    </location>
    <ligand>
        <name>GTP</name>
        <dbReference type="ChEBI" id="CHEBI:37565"/>
    </ligand>
</feature>
<feature type="binding site" evidence="12">
    <location>
        <position position="63"/>
    </location>
    <ligand>
        <name>GTP</name>
        <dbReference type="ChEBI" id="CHEBI:37565"/>
    </ligand>
</feature>
<evidence type="ECO:0000256" key="9">
    <source>
        <dbReference type="ARBA" id="ARBA00023150"/>
    </source>
</evidence>
<evidence type="ECO:0000256" key="3">
    <source>
        <dbReference type="ARBA" id="ARBA00022691"/>
    </source>
</evidence>
<organism evidence="14 15">
    <name type="scientific">Clostridium beijerinckii</name>
    <name type="common">Clostridium MP</name>
    <dbReference type="NCBI Taxonomy" id="1520"/>
    <lineage>
        <taxon>Bacteria</taxon>
        <taxon>Bacillati</taxon>
        <taxon>Bacillota</taxon>
        <taxon>Clostridia</taxon>
        <taxon>Eubacteriales</taxon>
        <taxon>Clostridiaceae</taxon>
        <taxon>Clostridium</taxon>
    </lineage>
</organism>
<feature type="binding site" evidence="12">
    <location>
        <position position="27"/>
    </location>
    <ligand>
        <name>[4Fe-4S] cluster</name>
        <dbReference type="ChEBI" id="CHEBI:49883"/>
        <label>1</label>
        <note>4Fe-4S-S-AdoMet</note>
    </ligand>
</feature>
<gene>
    <name evidence="12" type="primary">moaA</name>
    <name evidence="14" type="ORF">LF65_04277</name>
</gene>
<keyword evidence="4 12" id="KW-0479">Metal-binding</keyword>
<dbReference type="SMART" id="SM00729">
    <property type="entry name" value="Elp3"/>
    <property type="match status" value="1"/>
</dbReference>
<dbReference type="KEGG" id="cbei:LF65_04277"/>
<dbReference type="SFLD" id="SFLDS00029">
    <property type="entry name" value="Radical_SAM"/>
    <property type="match status" value="1"/>
</dbReference>
<dbReference type="InterPro" id="IPR058240">
    <property type="entry name" value="rSAM_sf"/>
</dbReference>
<evidence type="ECO:0000256" key="7">
    <source>
        <dbReference type="ARBA" id="ARBA00023014"/>
    </source>
</evidence>
<feature type="binding site" evidence="12">
    <location>
        <position position="94"/>
    </location>
    <ligand>
        <name>GTP</name>
        <dbReference type="ChEBI" id="CHEBI:37565"/>
    </ligand>
</feature>
<protein>
    <recommendedName>
        <fullName evidence="1 12">GTP 3',8-cyclase</fullName>
        <ecNumber evidence="1 12">4.1.99.22</ecNumber>
    </recommendedName>
    <alternativeName>
        <fullName evidence="12">Molybdenum cofactor biosynthesis protein A</fullName>
    </alternativeName>
</protein>
<dbReference type="EMBL" id="CP010086">
    <property type="protein sequence ID" value="AJH00817.1"/>
    <property type="molecule type" value="Genomic_DNA"/>
</dbReference>
<keyword evidence="5 12" id="KW-0547">Nucleotide-binding</keyword>
<dbReference type="InterPro" id="IPR006638">
    <property type="entry name" value="Elp3/MiaA/NifB-like_rSAM"/>
</dbReference>
<dbReference type="Proteomes" id="UP000031866">
    <property type="component" value="Chromosome"/>
</dbReference>
<evidence type="ECO:0000256" key="4">
    <source>
        <dbReference type="ARBA" id="ARBA00022723"/>
    </source>
</evidence>
<keyword evidence="8 12" id="KW-0342">GTP-binding</keyword>
<dbReference type="InterPro" id="IPR040064">
    <property type="entry name" value="MoaA-like"/>
</dbReference>
<dbReference type="InterPro" id="IPR010505">
    <property type="entry name" value="MoaA_twitch"/>
</dbReference>
<dbReference type="PROSITE" id="PS51918">
    <property type="entry name" value="RADICAL_SAM"/>
    <property type="match status" value="1"/>
</dbReference>
<dbReference type="GO" id="GO:0061799">
    <property type="term" value="F:cyclic pyranopterin monophosphate synthase activity"/>
    <property type="evidence" value="ECO:0007669"/>
    <property type="project" value="TreeGrafter"/>
</dbReference>
<dbReference type="Gene3D" id="3.20.20.70">
    <property type="entry name" value="Aldolase class I"/>
    <property type="match status" value="1"/>
</dbReference>
<feature type="domain" description="Radical SAM core" evidence="13">
    <location>
        <begin position="4"/>
        <end position="222"/>
    </location>
</feature>
<dbReference type="InterPro" id="IPR013785">
    <property type="entry name" value="Aldolase_TIM"/>
</dbReference>
<dbReference type="InterPro" id="IPR013483">
    <property type="entry name" value="MoaA"/>
</dbReference>
<dbReference type="InterPro" id="IPR050105">
    <property type="entry name" value="MoCo_biosynth_MoaA/MoaC"/>
</dbReference>
<dbReference type="UniPathway" id="UPA00344"/>
<evidence type="ECO:0000256" key="12">
    <source>
        <dbReference type="HAMAP-Rule" id="MF_01225"/>
    </source>
</evidence>
<evidence type="ECO:0000256" key="1">
    <source>
        <dbReference type="ARBA" id="ARBA00012167"/>
    </source>
</evidence>
<dbReference type="NCBIfam" id="NF001199">
    <property type="entry name" value="PRK00164.2-1"/>
    <property type="match status" value="1"/>
</dbReference>
<comment type="catalytic activity">
    <reaction evidence="11 12">
        <text>GTP + AH2 + S-adenosyl-L-methionine = (8S)-3',8-cyclo-7,8-dihydroguanosine 5'-triphosphate + 5'-deoxyadenosine + L-methionine + A + H(+)</text>
        <dbReference type="Rhea" id="RHEA:49576"/>
        <dbReference type="ChEBI" id="CHEBI:13193"/>
        <dbReference type="ChEBI" id="CHEBI:15378"/>
        <dbReference type="ChEBI" id="CHEBI:17319"/>
        <dbReference type="ChEBI" id="CHEBI:17499"/>
        <dbReference type="ChEBI" id="CHEBI:37565"/>
        <dbReference type="ChEBI" id="CHEBI:57844"/>
        <dbReference type="ChEBI" id="CHEBI:59789"/>
        <dbReference type="ChEBI" id="CHEBI:131766"/>
        <dbReference type="EC" id="4.1.99.22"/>
    </reaction>
</comment>
<keyword evidence="10 12" id="KW-0456">Lyase</keyword>
<keyword evidence="2 12" id="KW-0004">4Fe-4S</keyword>
<keyword evidence="7 12" id="KW-0411">Iron-sulfur</keyword>
<feature type="binding site" evidence="12">
    <location>
        <position position="24"/>
    </location>
    <ligand>
        <name>[4Fe-4S] cluster</name>
        <dbReference type="ChEBI" id="CHEBI:49883"/>
        <label>1</label>
        <note>4Fe-4S-S-AdoMet</note>
    </ligand>
</feature>
<dbReference type="GO" id="GO:0046872">
    <property type="term" value="F:metal ion binding"/>
    <property type="evidence" value="ECO:0007669"/>
    <property type="project" value="UniProtKB-KW"/>
</dbReference>
<dbReference type="GO" id="GO:0006777">
    <property type="term" value="P:Mo-molybdopterin cofactor biosynthetic process"/>
    <property type="evidence" value="ECO:0007669"/>
    <property type="project" value="UniProtKB-UniRule"/>
</dbReference>
<keyword evidence="3 12" id="KW-0949">S-adenosyl-L-methionine</keyword>